<name>A0ABR3V4X7_HUMIN</name>
<dbReference type="Proteomes" id="UP001583172">
    <property type="component" value="Unassembled WGS sequence"/>
</dbReference>
<keyword evidence="2" id="KW-1185">Reference proteome</keyword>
<evidence type="ECO:0000313" key="1">
    <source>
        <dbReference type="EMBL" id="KAL1836819.1"/>
    </source>
</evidence>
<organism evidence="1 2">
    <name type="scientific">Humicola insolens</name>
    <name type="common">Soft-rot fungus</name>
    <dbReference type="NCBI Taxonomy" id="85995"/>
    <lineage>
        <taxon>Eukaryota</taxon>
        <taxon>Fungi</taxon>
        <taxon>Dikarya</taxon>
        <taxon>Ascomycota</taxon>
        <taxon>Pezizomycotina</taxon>
        <taxon>Sordariomycetes</taxon>
        <taxon>Sordariomycetidae</taxon>
        <taxon>Sordariales</taxon>
        <taxon>Chaetomiaceae</taxon>
        <taxon>Mycothermus</taxon>
    </lineage>
</organism>
<protein>
    <submittedName>
        <fullName evidence="1">Uncharacterized protein</fullName>
    </submittedName>
</protein>
<comment type="caution">
    <text evidence="1">The sequence shown here is derived from an EMBL/GenBank/DDBJ whole genome shotgun (WGS) entry which is preliminary data.</text>
</comment>
<accession>A0ABR3V4X7</accession>
<gene>
    <name evidence="1" type="ORF">VTJ49DRAFT_4620</name>
</gene>
<evidence type="ECO:0000313" key="2">
    <source>
        <dbReference type="Proteomes" id="UP001583172"/>
    </source>
</evidence>
<dbReference type="EMBL" id="JAZGSY010000362">
    <property type="protein sequence ID" value="KAL1836819.1"/>
    <property type="molecule type" value="Genomic_DNA"/>
</dbReference>
<reference evidence="1 2" key="1">
    <citation type="journal article" date="2024" name="Commun. Biol.">
        <title>Comparative genomic analysis of thermophilic fungi reveals convergent evolutionary adaptations and gene losses.</title>
        <authorList>
            <person name="Steindorff A.S."/>
            <person name="Aguilar-Pontes M.V."/>
            <person name="Robinson A.J."/>
            <person name="Andreopoulos B."/>
            <person name="LaButti K."/>
            <person name="Kuo A."/>
            <person name="Mondo S."/>
            <person name="Riley R."/>
            <person name="Otillar R."/>
            <person name="Haridas S."/>
            <person name="Lipzen A."/>
            <person name="Grimwood J."/>
            <person name="Schmutz J."/>
            <person name="Clum A."/>
            <person name="Reid I.D."/>
            <person name="Moisan M.C."/>
            <person name="Butler G."/>
            <person name="Nguyen T.T.M."/>
            <person name="Dewar K."/>
            <person name="Conant G."/>
            <person name="Drula E."/>
            <person name="Henrissat B."/>
            <person name="Hansel C."/>
            <person name="Singer S."/>
            <person name="Hutchinson M.I."/>
            <person name="de Vries R.P."/>
            <person name="Natvig D.O."/>
            <person name="Powell A.J."/>
            <person name="Tsang A."/>
            <person name="Grigoriev I.V."/>
        </authorList>
    </citation>
    <scope>NUCLEOTIDE SEQUENCE [LARGE SCALE GENOMIC DNA]</scope>
    <source>
        <strain evidence="1 2">CBS 620.91</strain>
    </source>
</reference>
<proteinExistence type="predicted"/>
<sequence length="99" mass="11224">MAKRAANQDVLAISPASRDQVKGLLALPAELRIKIYDLVLWQPTRIYPEPFWHHRVQLIFGHQDKGRLVEGVIEATERSLNAIEDLRVIADLGIGTTWI</sequence>